<name>A0ABS2N7I9_9BACI</name>
<keyword evidence="3" id="KW-1185">Reference proteome</keyword>
<sequence length="87" mass="9975">MLLSSVPGIIYSIYRFFELKKVNFFGIFMIVTLIIGTLIDVLAGSAIQLLWNNVIYAYVMSGFFLLTILIKKPITLYFALDFRPSRT</sequence>
<feature type="transmembrane region" description="Helical" evidence="1">
    <location>
        <begin position="22"/>
        <end position="43"/>
    </location>
</feature>
<evidence type="ECO:0000256" key="1">
    <source>
        <dbReference type="SAM" id="Phobius"/>
    </source>
</evidence>
<protein>
    <submittedName>
        <fullName evidence="2">Uncharacterized protein</fullName>
    </submittedName>
</protein>
<dbReference type="NCBIfam" id="NF041646">
    <property type="entry name" value="VC0807_fam"/>
    <property type="match status" value="1"/>
</dbReference>
<comment type="caution">
    <text evidence="2">The sequence shown here is derived from an EMBL/GenBank/DDBJ whole genome shotgun (WGS) entry which is preliminary data.</text>
</comment>
<organism evidence="2 3">
    <name type="scientific">Rossellomorea pakistanensis</name>
    <dbReference type="NCBI Taxonomy" id="992288"/>
    <lineage>
        <taxon>Bacteria</taxon>
        <taxon>Bacillati</taxon>
        <taxon>Bacillota</taxon>
        <taxon>Bacilli</taxon>
        <taxon>Bacillales</taxon>
        <taxon>Bacillaceae</taxon>
        <taxon>Rossellomorea</taxon>
    </lineage>
</organism>
<dbReference type="EMBL" id="JAFBDZ010000001">
    <property type="protein sequence ID" value="MBM7583825.1"/>
    <property type="molecule type" value="Genomic_DNA"/>
</dbReference>
<dbReference type="RefSeq" id="WP_239587346.1">
    <property type="nucleotide sequence ID" value="NZ_JAFBDZ010000001.1"/>
</dbReference>
<feature type="transmembrane region" description="Helical" evidence="1">
    <location>
        <begin position="55"/>
        <end position="80"/>
    </location>
</feature>
<gene>
    <name evidence="2" type="ORF">JOC86_000362</name>
</gene>
<keyword evidence="1" id="KW-1133">Transmembrane helix</keyword>
<evidence type="ECO:0000313" key="2">
    <source>
        <dbReference type="EMBL" id="MBM7583825.1"/>
    </source>
</evidence>
<keyword evidence="1" id="KW-0472">Membrane</keyword>
<reference evidence="2 3" key="1">
    <citation type="submission" date="2021-01" db="EMBL/GenBank/DDBJ databases">
        <title>Genomic Encyclopedia of Type Strains, Phase IV (KMG-IV): sequencing the most valuable type-strain genomes for metagenomic binning, comparative biology and taxonomic classification.</title>
        <authorList>
            <person name="Goeker M."/>
        </authorList>
    </citation>
    <scope>NUCLEOTIDE SEQUENCE [LARGE SCALE GENOMIC DNA]</scope>
    <source>
        <strain evidence="2 3">DSM 24834</strain>
    </source>
</reference>
<keyword evidence="1" id="KW-0812">Transmembrane</keyword>
<dbReference type="Proteomes" id="UP001646157">
    <property type="component" value="Unassembled WGS sequence"/>
</dbReference>
<accession>A0ABS2N7I9</accession>
<proteinExistence type="predicted"/>
<evidence type="ECO:0000313" key="3">
    <source>
        <dbReference type="Proteomes" id="UP001646157"/>
    </source>
</evidence>